<dbReference type="InterPro" id="IPR059000">
    <property type="entry name" value="ATPase_P-type_domA"/>
</dbReference>
<dbReference type="GO" id="GO:0043682">
    <property type="term" value="F:P-type divalent copper transporter activity"/>
    <property type="evidence" value="ECO:0007669"/>
    <property type="project" value="TreeGrafter"/>
</dbReference>
<keyword evidence="7" id="KW-1278">Translocase</keyword>
<feature type="transmembrane region" description="Helical" evidence="10">
    <location>
        <begin position="329"/>
        <end position="351"/>
    </location>
</feature>
<protein>
    <submittedName>
        <fullName evidence="12">Heavy metal translocating P-type ATPase</fullName>
    </submittedName>
</protein>
<sequence>MSRQEGVQSVSVNLTTEKIDVVYDDRLDADKICELVSRLSFGAQEYISADALAAQRRKREDAQKLAELNGVKKRVILCVIFALPILYVSMGHMAGLPLPSFMSPHHAPLTFALVQLALTLPFVIGGRSFYINGFGSLVKGHPNMDTLVAVGTFSALLYGIYAAVKIALGDMSYAENLFFKSAAVVITLVMLGKYLEARSKQHTSDAIRALTELAPETALVTRHSETGEVPVSELRVGDIISVRPGERFPSDGVVTSGASSADLSMLTGERLPVTLDISGAVTGSSINGEGLIVFTATRVGGDTALAQIIRMVEDAQGKKAPIARLADKVAGVFVPVVMLIAVLVAVIWTLCGKDIEFILNVFVSVLVVACPCSLGLATPTAIMVGTGHGAELGVLFKSGEALQAMAYADTVVLDKTGTVTEGKPRLMSIYSAALPDNELLSICAAAESGSEHPVAKAIVEAAVERGINIPAAENTKAIPGRGIRAAVAGRELLIGSDWASEAPYRFLRKTKKRMDEAF</sequence>
<dbReference type="SUPFAM" id="SSF55008">
    <property type="entry name" value="HMA, heavy metal-associated domain"/>
    <property type="match status" value="1"/>
</dbReference>
<dbReference type="AlphaFoldDB" id="A0AA43RGM6"/>
<keyword evidence="4 10" id="KW-0479">Metal-binding</keyword>
<feature type="non-terminal residue" evidence="12">
    <location>
        <position position="518"/>
    </location>
</feature>
<dbReference type="NCBIfam" id="TIGR01525">
    <property type="entry name" value="ATPase-IB_hvy"/>
    <property type="match status" value="1"/>
</dbReference>
<feature type="transmembrane region" description="Helical" evidence="10">
    <location>
        <begin position="357"/>
        <end position="377"/>
    </location>
</feature>
<dbReference type="PROSITE" id="PS00154">
    <property type="entry name" value="ATPASE_E1_E2"/>
    <property type="match status" value="1"/>
</dbReference>
<evidence type="ECO:0000256" key="1">
    <source>
        <dbReference type="ARBA" id="ARBA00004651"/>
    </source>
</evidence>
<dbReference type="InterPro" id="IPR023299">
    <property type="entry name" value="ATPase_P-typ_cyto_dom_N"/>
</dbReference>
<dbReference type="GO" id="GO:0016887">
    <property type="term" value="F:ATP hydrolysis activity"/>
    <property type="evidence" value="ECO:0007669"/>
    <property type="project" value="InterPro"/>
</dbReference>
<keyword evidence="6 10" id="KW-0067">ATP-binding</keyword>
<keyword evidence="9 10" id="KW-0472">Membrane</keyword>
<dbReference type="PANTHER" id="PTHR43520">
    <property type="entry name" value="ATP7, ISOFORM B"/>
    <property type="match status" value="1"/>
</dbReference>
<name>A0AA43RGM6_9ACTN</name>
<evidence type="ECO:0000256" key="5">
    <source>
        <dbReference type="ARBA" id="ARBA00022741"/>
    </source>
</evidence>
<evidence type="ECO:0000256" key="2">
    <source>
        <dbReference type="ARBA" id="ARBA00006024"/>
    </source>
</evidence>
<dbReference type="PANTHER" id="PTHR43520:SF8">
    <property type="entry name" value="P-TYPE CU(+) TRANSPORTER"/>
    <property type="match status" value="1"/>
</dbReference>
<dbReference type="InterPro" id="IPR001757">
    <property type="entry name" value="P_typ_ATPase"/>
</dbReference>
<dbReference type="InterPro" id="IPR018303">
    <property type="entry name" value="ATPase_P-typ_P_site"/>
</dbReference>
<evidence type="ECO:0000259" key="11">
    <source>
        <dbReference type="PROSITE" id="PS50846"/>
    </source>
</evidence>
<reference evidence="12" key="1">
    <citation type="submission" date="2023-07" db="EMBL/GenBank/DDBJ databases">
        <title>Between Cages and Wild: Unraveling the Impact of Captivity on Animal Microbiomes and Antimicrobial Resistance.</title>
        <authorList>
            <person name="Schmartz G.P."/>
            <person name="Rehner J."/>
            <person name="Schuff M.J."/>
            <person name="Becker S.L."/>
            <person name="Kravczyk M."/>
            <person name="Gurevich A."/>
            <person name="Francke R."/>
            <person name="Mueller R."/>
            <person name="Keller V."/>
            <person name="Keller A."/>
        </authorList>
    </citation>
    <scope>NUCLEOTIDE SEQUENCE</scope>
    <source>
        <strain evidence="12">S12M_St_49</strain>
    </source>
</reference>
<evidence type="ECO:0000256" key="4">
    <source>
        <dbReference type="ARBA" id="ARBA00022723"/>
    </source>
</evidence>
<evidence type="ECO:0000256" key="3">
    <source>
        <dbReference type="ARBA" id="ARBA00022692"/>
    </source>
</evidence>
<keyword evidence="5 10" id="KW-0547">Nucleotide-binding</keyword>
<dbReference type="Gene3D" id="3.40.50.1000">
    <property type="entry name" value="HAD superfamily/HAD-like"/>
    <property type="match status" value="1"/>
</dbReference>
<dbReference type="InterPro" id="IPR036163">
    <property type="entry name" value="HMA_dom_sf"/>
</dbReference>
<dbReference type="Pfam" id="PF00702">
    <property type="entry name" value="Hydrolase"/>
    <property type="match status" value="1"/>
</dbReference>
<evidence type="ECO:0000256" key="10">
    <source>
        <dbReference type="RuleBase" id="RU362081"/>
    </source>
</evidence>
<organism evidence="12 13">
    <name type="scientific">Phoenicibacter congonensis</name>
    <dbReference type="NCBI Taxonomy" id="1944646"/>
    <lineage>
        <taxon>Bacteria</taxon>
        <taxon>Bacillati</taxon>
        <taxon>Actinomycetota</taxon>
        <taxon>Coriobacteriia</taxon>
        <taxon>Eggerthellales</taxon>
        <taxon>Eggerthellaceae</taxon>
        <taxon>Phoenicibacter</taxon>
    </lineage>
</organism>
<evidence type="ECO:0000256" key="9">
    <source>
        <dbReference type="ARBA" id="ARBA00023136"/>
    </source>
</evidence>
<dbReference type="GO" id="GO:0055070">
    <property type="term" value="P:copper ion homeostasis"/>
    <property type="evidence" value="ECO:0007669"/>
    <property type="project" value="TreeGrafter"/>
</dbReference>
<dbReference type="GO" id="GO:0005507">
    <property type="term" value="F:copper ion binding"/>
    <property type="evidence" value="ECO:0007669"/>
    <property type="project" value="TreeGrafter"/>
</dbReference>
<comment type="caution">
    <text evidence="12">The sequence shown here is derived from an EMBL/GenBank/DDBJ whole genome shotgun (WGS) entry which is preliminary data.</text>
</comment>
<evidence type="ECO:0000256" key="7">
    <source>
        <dbReference type="ARBA" id="ARBA00022967"/>
    </source>
</evidence>
<gene>
    <name evidence="12" type="ORF">Q3982_02235</name>
</gene>
<dbReference type="Pfam" id="PF00122">
    <property type="entry name" value="E1-E2_ATPase"/>
    <property type="match status" value="1"/>
</dbReference>
<dbReference type="InterPro" id="IPR023298">
    <property type="entry name" value="ATPase_P-typ_TM_dom_sf"/>
</dbReference>
<keyword evidence="3 10" id="KW-0812">Transmembrane</keyword>
<proteinExistence type="inferred from homology"/>
<dbReference type="InterPro" id="IPR006121">
    <property type="entry name" value="HMA_dom"/>
</dbReference>
<evidence type="ECO:0000313" key="12">
    <source>
        <dbReference type="EMBL" id="MDO4841479.1"/>
    </source>
</evidence>
<feature type="transmembrane region" description="Helical" evidence="10">
    <location>
        <begin position="106"/>
        <end position="125"/>
    </location>
</feature>
<dbReference type="PROSITE" id="PS50846">
    <property type="entry name" value="HMA_2"/>
    <property type="match status" value="1"/>
</dbReference>
<dbReference type="NCBIfam" id="TIGR01494">
    <property type="entry name" value="ATPase_P-type"/>
    <property type="match status" value="1"/>
</dbReference>
<comment type="similarity">
    <text evidence="2 10">Belongs to the cation transport ATPase (P-type) (TC 3.A.3) family. Type IB subfamily.</text>
</comment>
<dbReference type="Gene3D" id="3.30.70.100">
    <property type="match status" value="1"/>
</dbReference>
<dbReference type="Proteomes" id="UP001168575">
    <property type="component" value="Unassembled WGS sequence"/>
</dbReference>
<keyword evidence="10" id="KW-1003">Cell membrane</keyword>
<feature type="domain" description="HMA" evidence="11">
    <location>
        <begin position="1"/>
        <end position="44"/>
    </location>
</feature>
<dbReference type="GO" id="GO:0005524">
    <property type="term" value="F:ATP binding"/>
    <property type="evidence" value="ECO:0007669"/>
    <property type="project" value="UniProtKB-UniRule"/>
</dbReference>
<feature type="transmembrane region" description="Helical" evidence="10">
    <location>
        <begin position="176"/>
        <end position="195"/>
    </location>
</feature>
<dbReference type="Gene3D" id="2.70.150.10">
    <property type="entry name" value="Calcium-transporting ATPase, cytoplasmic transduction domain A"/>
    <property type="match status" value="1"/>
</dbReference>
<dbReference type="InterPro" id="IPR023214">
    <property type="entry name" value="HAD_sf"/>
</dbReference>
<evidence type="ECO:0000256" key="6">
    <source>
        <dbReference type="ARBA" id="ARBA00022840"/>
    </source>
</evidence>
<dbReference type="SUPFAM" id="SSF81653">
    <property type="entry name" value="Calcium ATPase, transduction domain A"/>
    <property type="match status" value="1"/>
</dbReference>
<keyword evidence="8 10" id="KW-1133">Transmembrane helix</keyword>
<evidence type="ECO:0000256" key="8">
    <source>
        <dbReference type="ARBA" id="ARBA00022989"/>
    </source>
</evidence>
<dbReference type="GO" id="GO:0005886">
    <property type="term" value="C:plasma membrane"/>
    <property type="evidence" value="ECO:0007669"/>
    <property type="project" value="UniProtKB-SubCell"/>
</dbReference>
<dbReference type="EMBL" id="JAUMVS010000021">
    <property type="protein sequence ID" value="MDO4841479.1"/>
    <property type="molecule type" value="Genomic_DNA"/>
</dbReference>
<dbReference type="InterPro" id="IPR027256">
    <property type="entry name" value="P-typ_ATPase_IB"/>
</dbReference>
<feature type="transmembrane region" description="Helical" evidence="10">
    <location>
        <begin position="75"/>
        <end position="94"/>
    </location>
</feature>
<keyword evidence="13" id="KW-1185">Reference proteome</keyword>
<accession>A0AA43RGM6</accession>
<comment type="subcellular location">
    <subcellularLocation>
        <location evidence="1">Cell membrane</location>
        <topology evidence="1">Multi-pass membrane protein</topology>
    </subcellularLocation>
</comment>
<dbReference type="FunFam" id="2.70.150.10:FF:000002">
    <property type="entry name" value="Copper-transporting ATPase 1, putative"/>
    <property type="match status" value="1"/>
</dbReference>
<dbReference type="InterPro" id="IPR008250">
    <property type="entry name" value="ATPase_P-typ_transduc_dom_A_sf"/>
</dbReference>
<feature type="transmembrane region" description="Helical" evidence="10">
    <location>
        <begin position="146"/>
        <end position="164"/>
    </location>
</feature>
<dbReference type="Gene3D" id="3.40.1110.10">
    <property type="entry name" value="Calcium-transporting ATPase, cytoplasmic domain N"/>
    <property type="match status" value="1"/>
</dbReference>
<dbReference type="CDD" id="cd00371">
    <property type="entry name" value="HMA"/>
    <property type="match status" value="1"/>
</dbReference>
<dbReference type="SUPFAM" id="SSF81660">
    <property type="entry name" value="Metal cation-transporting ATPase, ATP-binding domain N"/>
    <property type="match status" value="1"/>
</dbReference>
<evidence type="ECO:0000313" key="13">
    <source>
        <dbReference type="Proteomes" id="UP001168575"/>
    </source>
</evidence>
<dbReference type="SUPFAM" id="SSF81665">
    <property type="entry name" value="Calcium ATPase, transmembrane domain M"/>
    <property type="match status" value="1"/>
</dbReference>
<dbReference type="PRINTS" id="PR00943">
    <property type="entry name" value="CUATPASE"/>
</dbReference>